<name>A0A3M2S8H4_9HYPO</name>
<accession>A0A3M2S8H4</accession>
<dbReference type="Proteomes" id="UP000277212">
    <property type="component" value="Unassembled WGS sequence"/>
</dbReference>
<proteinExistence type="predicted"/>
<feature type="region of interest" description="Disordered" evidence="1">
    <location>
        <begin position="90"/>
        <end position="148"/>
    </location>
</feature>
<evidence type="ECO:0000313" key="2">
    <source>
        <dbReference type="EMBL" id="RMJ13870.1"/>
    </source>
</evidence>
<dbReference type="EMBL" id="NKUJ01000098">
    <property type="protein sequence ID" value="RMJ13870.1"/>
    <property type="molecule type" value="Genomic_DNA"/>
</dbReference>
<sequence length="205" mass="22084">MADHFDEGLIQRLSKMAPGTRTKEQDAYLNDYCKAAGITSDTTGTNASKTSTISLRASSINLSALSSNARSALERSMEGVEDRWNRSSMVASKANTPSPYSAAAPPHSASGRGSTVVRTRINAPTSEAGSRTTVKASGGPPKPTGAMSLDEIARLGTGTPKQTDRQFRELIDEMVTAQKTLSENDTKQRYFFFNQQKKNKDLGSK</sequence>
<reference evidence="2 3" key="1">
    <citation type="submission" date="2017-06" db="EMBL/GenBank/DDBJ databases">
        <title>Comparative genomic analysis of Ambrosia Fusariam Clade fungi.</title>
        <authorList>
            <person name="Stajich J.E."/>
            <person name="Carrillo J."/>
            <person name="Kijimoto T."/>
            <person name="Eskalen A."/>
            <person name="O'Donnell K."/>
            <person name="Kasson M."/>
        </authorList>
    </citation>
    <scope>NUCLEOTIDE SEQUENCE [LARGE SCALE GENOMIC DNA]</scope>
    <source>
        <strain evidence="2">UCR3666</strain>
    </source>
</reference>
<evidence type="ECO:0000313" key="3">
    <source>
        <dbReference type="Proteomes" id="UP000277212"/>
    </source>
</evidence>
<protein>
    <submittedName>
        <fullName evidence="2">Uncharacterized protein</fullName>
    </submittedName>
</protein>
<feature type="compositionally biased region" description="Polar residues" evidence="1">
    <location>
        <begin position="111"/>
        <end position="135"/>
    </location>
</feature>
<comment type="caution">
    <text evidence="2">The sequence shown here is derived from an EMBL/GenBank/DDBJ whole genome shotgun (WGS) entry which is preliminary data.</text>
</comment>
<feature type="compositionally biased region" description="Low complexity" evidence="1">
    <location>
        <begin position="97"/>
        <end position="110"/>
    </location>
</feature>
<dbReference type="AlphaFoldDB" id="A0A3M2S8H4"/>
<keyword evidence="3" id="KW-1185">Reference proteome</keyword>
<evidence type="ECO:0000256" key="1">
    <source>
        <dbReference type="SAM" id="MobiDB-lite"/>
    </source>
</evidence>
<organism evidence="2 3">
    <name type="scientific">Fusarium kuroshium</name>
    <dbReference type="NCBI Taxonomy" id="2010991"/>
    <lineage>
        <taxon>Eukaryota</taxon>
        <taxon>Fungi</taxon>
        <taxon>Dikarya</taxon>
        <taxon>Ascomycota</taxon>
        <taxon>Pezizomycotina</taxon>
        <taxon>Sordariomycetes</taxon>
        <taxon>Hypocreomycetidae</taxon>
        <taxon>Hypocreales</taxon>
        <taxon>Nectriaceae</taxon>
        <taxon>Fusarium</taxon>
        <taxon>Fusarium solani species complex</taxon>
    </lineage>
</organism>
<gene>
    <name evidence="2" type="ORF">CDV36_006454</name>
</gene>
<dbReference type="OrthoDB" id="5097148at2759"/>
<feature type="region of interest" description="Disordered" evidence="1">
    <location>
        <begin position="179"/>
        <end position="205"/>
    </location>
</feature>